<dbReference type="PANTHER" id="PTHR30143">
    <property type="entry name" value="ACID HYDRATASE"/>
    <property type="match status" value="1"/>
</dbReference>
<dbReference type="InterPro" id="IPR036663">
    <property type="entry name" value="Fumarylacetoacetase_C_sf"/>
</dbReference>
<comment type="caution">
    <text evidence="3">The sequence shown here is derived from an EMBL/GenBank/DDBJ whole genome shotgun (WGS) entry which is preliminary data.</text>
</comment>
<dbReference type="PANTHER" id="PTHR30143:SF0">
    <property type="entry name" value="2-KETO-4-PENTENOATE HYDRATASE"/>
    <property type="match status" value="1"/>
</dbReference>
<dbReference type="InterPro" id="IPR050772">
    <property type="entry name" value="Hydratase-Decarb/MhpD_sf"/>
</dbReference>
<keyword evidence="1" id="KW-0456">Lyase</keyword>
<dbReference type="GO" id="GO:0005737">
    <property type="term" value="C:cytoplasm"/>
    <property type="evidence" value="ECO:0007669"/>
    <property type="project" value="TreeGrafter"/>
</dbReference>
<name>A0A4R5LPF4_9GAMM</name>
<evidence type="ECO:0000256" key="1">
    <source>
        <dbReference type="ARBA" id="ARBA00023239"/>
    </source>
</evidence>
<evidence type="ECO:0000259" key="2">
    <source>
        <dbReference type="Pfam" id="PF01557"/>
    </source>
</evidence>
<proteinExistence type="predicted"/>
<dbReference type="Proteomes" id="UP000295554">
    <property type="component" value="Unassembled WGS sequence"/>
</dbReference>
<gene>
    <name evidence="3" type="ORF">E2F43_17005</name>
</gene>
<dbReference type="GO" id="GO:0008684">
    <property type="term" value="F:2-oxopent-4-enoate hydratase activity"/>
    <property type="evidence" value="ECO:0007669"/>
    <property type="project" value="TreeGrafter"/>
</dbReference>
<dbReference type="InterPro" id="IPR011234">
    <property type="entry name" value="Fumarylacetoacetase-like_C"/>
</dbReference>
<dbReference type="OrthoDB" id="9792137at2"/>
<dbReference type="SUPFAM" id="SSF56529">
    <property type="entry name" value="FAH"/>
    <property type="match status" value="1"/>
</dbReference>
<evidence type="ECO:0000313" key="4">
    <source>
        <dbReference type="Proteomes" id="UP000295554"/>
    </source>
</evidence>
<evidence type="ECO:0000313" key="3">
    <source>
        <dbReference type="EMBL" id="TDG12206.1"/>
    </source>
</evidence>
<dbReference type="AlphaFoldDB" id="A0A4R5LPF4"/>
<reference evidence="3 4" key="1">
    <citation type="submission" date="2019-03" db="EMBL/GenBank/DDBJ databases">
        <title>Seongchinamella monodicae gen. nov., sp. nov., a novel member of the Gammaproteobacteria isolated from a tidal mudflat of beach.</title>
        <authorList>
            <person name="Yang H.G."/>
            <person name="Kang J.W."/>
            <person name="Lee S.D."/>
        </authorList>
    </citation>
    <scope>NUCLEOTIDE SEQUENCE [LARGE SCALE GENOMIC DNA]</scope>
    <source>
        <strain evidence="3 4">GH4-78</strain>
    </source>
</reference>
<feature type="domain" description="Fumarylacetoacetase-like C-terminal" evidence="2">
    <location>
        <begin position="66"/>
        <end position="260"/>
    </location>
</feature>
<keyword evidence="4" id="KW-1185">Reference proteome</keyword>
<organism evidence="3 4">
    <name type="scientific">Seongchinamella unica</name>
    <dbReference type="NCBI Taxonomy" id="2547392"/>
    <lineage>
        <taxon>Bacteria</taxon>
        <taxon>Pseudomonadati</taxon>
        <taxon>Pseudomonadota</taxon>
        <taxon>Gammaproteobacteria</taxon>
        <taxon>Cellvibrionales</taxon>
        <taxon>Halieaceae</taxon>
        <taxon>Seongchinamella</taxon>
    </lineage>
</organism>
<dbReference type="Gene3D" id="3.90.850.10">
    <property type="entry name" value="Fumarylacetoacetase-like, C-terminal domain"/>
    <property type="match status" value="1"/>
</dbReference>
<dbReference type="Pfam" id="PF01557">
    <property type="entry name" value="FAA_hydrolase"/>
    <property type="match status" value="1"/>
</dbReference>
<protein>
    <submittedName>
        <fullName evidence="3">2-oxopent-4-enoate hydratase</fullName>
    </submittedName>
</protein>
<accession>A0A4R5LPF4</accession>
<sequence length="262" mass="28544">MDPSKIEQLGDELYQAMRKCNSLPPLTDRETDITIEDAYHISLRMLKRRQQDDGERVVGKKIGVTSKPVQDMLGVFQPDFGFLTDAMAYPDGADIPIAGHLIAPRAEGEIAFRLKKDLVGPGVTEQDVLAATETIMPCFEIVDSRIDDWNIKIQDTVADNASCGVYVLGENEVDPRDYDLPNLKMTIYKNGEFHSEGLGSAVQGNPLTAVAWLANTLGEFGIPFKAGEVILSGSLAPLIPVVAGDEMRLEIEGIGGCSCKFV</sequence>
<dbReference type="EMBL" id="SMSE01000004">
    <property type="protein sequence ID" value="TDG12206.1"/>
    <property type="molecule type" value="Genomic_DNA"/>
</dbReference>
<dbReference type="RefSeq" id="WP_133215202.1">
    <property type="nucleotide sequence ID" value="NZ_SMSE01000004.1"/>
</dbReference>